<keyword evidence="3" id="KW-1185">Reference proteome</keyword>
<dbReference type="EMBL" id="SIDB01000005">
    <property type="protein sequence ID" value="KAI3432665.1"/>
    <property type="molecule type" value="Genomic_DNA"/>
</dbReference>
<dbReference type="Proteomes" id="UP001055712">
    <property type="component" value="Unassembled WGS sequence"/>
</dbReference>
<reference evidence="2" key="2">
    <citation type="submission" date="2020-11" db="EMBL/GenBank/DDBJ databases">
        <authorList>
            <person name="Cecchin M."/>
            <person name="Marcolungo L."/>
            <person name="Rossato M."/>
            <person name="Girolomoni L."/>
            <person name="Cosentino E."/>
            <person name="Cuine S."/>
            <person name="Li-Beisson Y."/>
            <person name="Delledonne M."/>
            <person name="Ballottari M."/>
        </authorList>
    </citation>
    <scope>NUCLEOTIDE SEQUENCE</scope>
    <source>
        <strain evidence="2">211/11P</strain>
        <tissue evidence="2">Whole cell</tissue>
    </source>
</reference>
<organism evidence="2 3">
    <name type="scientific">Chlorella vulgaris</name>
    <name type="common">Green alga</name>
    <dbReference type="NCBI Taxonomy" id="3077"/>
    <lineage>
        <taxon>Eukaryota</taxon>
        <taxon>Viridiplantae</taxon>
        <taxon>Chlorophyta</taxon>
        <taxon>core chlorophytes</taxon>
        <taxon>Trebouxiophyceae</taxon>
        <taxon>Chlorellales</taxon>
        <taxon>Chlorellaceae</taxon>
        <taxon>Chlorella clade</taxon>
        <taxon>Chlorella</taxon>
    </lineage>
</organism>
<comment type="caution">
    <text evidence="2">The sequence shown here is derived from an EMBL/GenBank/DDBJ whole genome shotgun (WGS) entry which is preliminary data.</text>
</comment>
<feature type="region of interest" description="Disordered" evidence="1">
    <location>
        <begin position="65"/>
        <end position="84"/>
    </location>
</feature>
<gene>
    <name evidence="2" type="ORF">D9Q98_004209</name>
</gene>
<evidence type="ECO:0000256" key="1">
    <source>
        <dbReference type="SAM" id="MobiDB-lite"/>
    </source>
</evidence>
<dbReference type="AlphaFoldDB" id="A0A9D4TRG4"/>
<name>A0A9D4TRG4_CHLVU</name>
<reference evidence="2" key="1">
    <citation type="journal article" date="2019" name="Plant J.">
        <title>Chlorella vulgaris genome assembly and annotation reveals the molecular basis for metabolic acclimation to high light conditions.</title>
        <authorList>
            <person name="Cecchin M."/>
            <person name="Marcolungo L."/>
            <person name="Rossato M."/>
            <person name="Girolomoni L."/>
            <person name="Cosentino E."/>
            <person name="Cuine S."/>
            <person name="Li-Beisson Y."/>
            <person name="Delledonne M."/>
            <person name="Ballottari M."/>
        </authorList>
    </citation>
    <scope>NUCLEOTIDE SEQUENCE</scope>
    <source>
        <strain evidence="2">211/11P</strain>
    </source>
</reference>
<evidence type="ECO:0000313" key="2">
    <source>
        <dbReference type="EMBL" id="KAI3432665.1"/>
    </source>
</evidence>
<sequence>MEASSKMRWWYRDEWSAPRRRREPVAWVRWADGNIDGAQLPSTQGRPGSLRLLGEQAVEQGFALPDRAVAGRPSPLLNAPQTNG</sequence>
<protein>
    <submittedName>
        <fullName evidence="2">Uncharacterized protein</fullName>
    </submittedName>
</protein>
<proteinExistence type="predicted"/>
<evidence type="ECO:0000313" key="3">
    <source>
        <dbReference type="Proteomes" id="UP001055712"/>
    </source>
</evidence>
<accession>A0A9D4TRG4</accession>